<keyword evidence="2" id="KW-0812">Transmembrane</keyword>
<evidence type="ECO:0000256" key="1">
    <source>
        <dbReference type="SAM" id="MobiDB-lite"/>
    </source>
</evidence>
<feature type="transmembrane region" description="Helical" evidence="2">
    <location>
        <begin position="135"/>
        <end position="156"/>
    </location>
</feature>
<dbReference type="EMBL" id="CP058909">
    <property type="protein sequence ID" value="QLH82147.1"/>
    <property type="molecule type" value="Genomic_DNA"/>
</dbReference>
<feature type="domain" description="YdbS-like PH" evidence="3">
    <location>
        <begin position="161"/>
        <end position="232"/>
    </location>
</feature>
<sequence length="369" mass="40835">MKPASEGRAAEDGSNTTESPKSFQGKLALFIISGLAKFWHAIILGFQWLLPRATGTTDPQSGLSGRFYPNSMIRQDEEVIYAGNPSRWLSPGPYVFSGILLLLSFVITVAVPLGYGEPLLDAVTPNVLDLSVPSTWWYAPVLFTAIAILLLVYVVLIRASTWHLVTDKRLIHRENVLAPNRTRLDLVDINSIDCRQPLPERWYNVGYIDIYTASTGGKELVFEGVKNGPTVANEIDQVRYEYQQRIRGGYPEGEEGEDGDRQAHPRDQERGGHPRQGHQDHGSQQSNGARSPRSREQQQQPERPGSGRSAGDRPQGERRDDSQSGGGGTGDPFAESTGDPFAQEGDSIEEQRPDHSLQDDLDDPFRGED</sequence>
<feature type="compositionally biased region" description="Basic and acidic residues" evidence="1">
    <location>
        <begin position="349"/>
        <end position="369"/>
    </location>
</feature>
<accession>A0A7D5SVB9</accession>
<feature type="transmembrane region" description="Helical" evidence="2">
    <location>
        <begin position="94"/>
        <end position="115"/>
    </location>
</feature>
<dbReference type="Proteomes" id="UP000509346">
    <property type="component" value="Chromosome"/>
</dbReference>
<feature type="compositionally biased region" description="Basic and acidic residues" evidence="1">
    <location>
        <begin position="259"/>
        <end position="281"/>
    </location>
</feature>
<organism evidence="4 5">
    <name type="scientific">Halosimplex pelagicum</name>
    <dbReference type="NCBI Taxonomy" id="869886"/>
    <lineage>
        <taxon>Archaea</taxon>
        <taxon>Methanobacteriati</taxon>
        <taxon>Methanobacteriota</taxon>
        <taxon>Stenosarchaea group</taxon>
        <taxon>Halobacteria</taxon>
        <taxon>Halobacteriales</taxon>
        <taxon>Haloarculaceae</taxon>
        <taxon>Halosimplex</taxon>
    </lineage>
</organism>
<evidence type="ECO:0000259" key="3">
    <source>
        <dbReference type="Pfam" id="PF03703"/>
    </source>
</evidence>
<proteinExistence type="predicted"/>
<name>A0A7D5SVB9_9EURY</name>
<dbReference type="KEGG" id="hpel:HZS54_11265"/>
<feature type="region of interest" description="Disordered" evidence="1">
    <location>
        <begin position="249"/>
        <end position="369"/>
    </location>
</feature>
<feature type="region of interest" description="Disordered" evidence="1">
    <location>
        <begin position="1"/>
        <end position="21"/>
    </location>
</feature>
<dbReference type="OrthoDB" id="385841at2157"/>
<keyword evidence="2" id="KW-1133">Transmembrane helix</keyword>
<evidence type="ECO:0000313" key="5">
    <source>
        <dbReference type="Proteomes" id="UP000509346"/>
    </source>
</evidence>
<dbReference type="Pfam" id="PF03703">
    <property type="entry name" value="bPH_2"/>
    <property type="match status" value="1"/>
</dbReference>
<gene>
    <name evidence="4" type="ORF">HZS54_11265</name>
</gene>
<dbReference type="InterPro" id="IPR005182">
    <property type="entry name" value="YdbS-like_PH"/>
</dbReference>
<dbReference type="PANTHER" id="PTHR37938">
    <property type="entry name" value="BLL0215 PROTEIN"/>
    <property type="match status" value="1"/>
</dbReference>
<keyword evidence="5" id="KW-1185">Reference proteome</keyword>
<keyword evidence="2" id="KW-0472">Membrane</keyword>
<reference evidence="4 5" key="1">
    <citation type="submission" date="2020-07" db="EMBL/GenBank/DDBJ databases">
        <title>Halosimplex litoreum sp. nov. and Halosimplex rubrum sp. nov., isolated from different salt environments.</title>
        <authorList>
            <person name="Cui H."/>
        </authorList>
    </citation>
    <scope>NUCLEOTIDE SEQUENCE [LARGE SCALE GENOMIC DNA]</scope>
    <source>
        <strain evidence="4 5">R2</strain>
    </source>
</reference>
<feature type="transmembrane region" description="Helical" evidence="2">
    <location>
        <begin position="27"/>
        <end position="50"/>
    </location>
</feature>
<feature type="compositionally biased region" description="Low complexity" evidence="1">
    <location>
        <begin position="297"/>
        <end position="307"/>
    </location>
</feature>
<protein>
    <submittedName>
        <fullName evidence="4">PH domain-containing protein</fullName>
    </submittedName>
</protein>
<evidence type="ECO:0000313" key="4">
    <source>
        <dbReference type="EMBL" id="QLH82147.1"/>
    </source>
</evidence>
<dbReference type="PANTHER" id="PTHR37938:SF1">
    <property type="entry name" value="BLL0215 PROTEIN"/>
    <property type="match status" value="1"/>
</dbReference>
<feature type="compositionally biased region" description="Basic and acidic residues" evidence="1">
    <location>
        <begin position="310"/>
        <end position="322"/>
    </location>
</feature>
<dbReference type="AlphaFoldDB" id="A0A7D5SVB9"/>
<evidence type="ECO:0000256" key="2">
    <source>
        <dbReference type="SAM" id="Phobius"/>
    </source>
</evidence>